<dbReference type="SUPFAM" id="SSF50475">
    <property type="entry name" value="FMN-binding split barrel"/>
    <property type="match status" value="1"/>
</dbReference>
<dbReference type="Proteomes" id="UP001596139">
    <property type="component" value="Unassembled WGS sequence"/>
</dbReference>
<dbReference type="SMART" id="SM00903">
    <property type="entry name" value="Flavin_Reduct"/>
    <property type="match status" value="1"/>
</dbReference>
<comment type="caution">
    <text evidence="4">The sequence shown here is derived from an EMBL/GenBank/DDBJ whole genome shotgun (WGS) entry which is preliminary data.</text>
</comment>
<proteinExistence type="predicted"/>
<evidence type="ECO:0000313" key="5">
    <source>
        <dbReference type="Proteomes" id="UP001596139"/>
    </source>
</evidence>
<dbReference type="PANTHER" id="PTHR30466:SF1">
    <property type="entry name" value="FMN REDUCTASE (NADH) RUTF"/>
    <property type="match status" value="1"/>
</dbReference>
<protein>
    <submittedName>
        <fullName evidence="4">Flavin reductase family protein</fullName>
        <ecNumber evidence="4">1.-.-.-</ecNumber>
    </submittedName>
</protein>
<dbReference type="EC" id="1.-.-.-" evidence="4"/>
<gene>
    <name evidence="4" type="ORF">ACFP4F_11665</name>
</gene>
<keyword evidence="5" id="KW-1185">Reference proteome</keyword>
<feature type="domain" description="Flavin reductase like" evidence="3">
    <location>
        <begin position="30"/>
        <end position="178"/>
    </location>
</feature>
<feature type="region of interest" description="Disordered" evidence="2">
    <location>
        <begin position="1"/>
        <end position="25"/>
    </location>
</feature>
<evidence type="ECO:0000313" key="4">
    <source>
        <dbReference type="EMBL" id="MFC6063209.1"/>
    </source>
</evidence>
<dbReference type="PANTHER" id="PTHR30466">
    <property type="entry name" value="FLAVIN REDUCTASE"/>
    <property type="match status" value="1"/>
</dbReference>
<keyword evidence="1 4" id="KW-0560">Oxidoreductase</keyword>
<organism evidence="4 5">
    <name type="scientific">Streptomyces ochraceiscleroticus</name>
    <dbReference type="NCBI Taxonomy" id="47761"/>
    <lineage>
        <taxon>Bacteria</taxon>
        <taxon>Bacillati</taxon>
        <taxon>Actinomycetota</taxon>
        <taxon>Actinomycetes</taxon>
        <taxon>Kitasatosporales</taxon>
        <taxon>Streptomycetaceae</taxon>
        <taxon>Streptomyces</taxon>
    </lineage>
</organism>
<sequence length="193" mass="19974">MRSGASNTVTEPAASRSGSEAERRRFRRAAGRFPTGVTVVTALAGGVPHGTTVNAFATASVDPLMILVTLGNGSRLLGQALHSRRFAVTVLAAHQEADARWFADPGRPAGAAGFAGRPYRPAAYAGSPVLTEGVAAFDCALAGAFPAGDHTVLVGRAEEFEVLSAAPPLLFTDSRFHPGPRPASDTQPRITTP</sequence>
<evidence type="ECO:0000256" key="1">
    <source>
        <dbReference type="ARBA" id="ARBA00023002"/>
    </source>
</evidence>
<evidence type="ECO:0000256" key="2">
    <source>
        <dbReference type="SAM" id="MobiDB-lite"/>
    </source>
</evidence>
<feature type="compositionally biased region" description="Polar residues" evidence="2">
    <location>
        <begin position="184"/>
        <end position="193"/>
    </location>
</feature>
<feature type="region of interest" description="Disordered" evidence="2">
    <location>
        <begin position="173"/>
        <end position="193"/>
    </location>
</feature>
<name>A0ABW1MJ19_9ACTN</name>
<dbReference type="EMBL" id="JBHSPX010000004">
    <property type="protein sequence ID" value="MFC6063209.1"/>
    <property type="molecule type" value="Genomic_DNA"/>
</dbReference>
<dbReference type="Pfam" id="PF01613">
    <property type="entry name" value="Flavin_Reduct"/>
    <property type="match status" value="1"/>
</dbReference>
<evidence type="ECO:0000259" key="3">
    <source>
        <dbReference type="SMART" id="SM00903"/>
    </source>
</evidence>
<feature type="compositionally biased region" description="Polar residues" evidence="2">
    <location>
        <begin position="1"/>
        <end position="10"/>
    </location>
</feature>
<dbReference type="InterPro" id="IPR050268">
    <property type="entry name" value="NADH-dep_flavin_reductase"/>
</dbReference>
<dbReference type="RefSeq" id="WP_078648704.1">
    <property type="nucleotide sequence ID" value="NZ_JBHSPX010000004.1"/>
</dbReference>
<dbReference type="InterPro" id="IPR002563">
    <property type="entry name" value="Flavin_Rdtase-like_dom"/>
</dbReference>
<accession>A0ABW1MJ19</accession>
<dbReference type="Gene3D" id="2.30.110.10">
    <property type="entry name" value="Electron Transport, Fmn-binding Protein, Chain A"/>
    <property type="match status" value="1"/>
</dbReference>
<dbReference type="GO" id="GO:0016491">
    <property type="term" value="F:oxidoreductase activity"/>
    <property type="evidence" value="ECO:0007669"/>
    <property type="project" value="UniProtKB-KW"/>
</dbReference>
<reference evidence="5" key="1">
    <citation type="journal article" date="2019" name="Int. J. Syst. Evol. Microbiol.">
        <title>The Global Catalogue of Microorganisms (GCM) 10K type strain sequencing project: providing services to taxonomists for standard genome sequencing and annotation.</title>
        <authorList>
            <consortium name="The Broad Institute Genomics Platform"/>
            <consortium name="The Broad Institute Genome Sequencing Center for Infectious Disease"/>
            <person name="Wu L."/>
            <person name="Ma J."/>
        </authorList>
    </citation>
    <scope>NUCLEOTIDE SEQUENCE [LARGE SCALE GENOMIC DNA]</scope>
    <source>
        <strain evidence="5">CGMCC 1.15180</strain>
    </source>
</reference>
<dbReference type="InterPro" id="IPR012349">
    <property type="entry name" value="Split_barrel_FMN-bd"/>
</dbReference>